<accession>A0AAV4S6P6</accession>
<dbReference type="Proteomes" id="UP001054945">
    <property type="component" value="Unassembled WGS sequence"/>
</dbReference>
<comment type="caution">
    <text evidence="1">The sequence shown here is derived from an EMBL/GenBank/DDBJ whole genome shotgun (WGS) entry which is preliminary data.</text>
</comment>
<reference evidence="1 2" key="1">
    <citation type="submission" date="2021-06" db="EMBL/GenBank/DDBJ databases">
        <title>Caerostris extrusa draft genome.</title>
        <authorList>
            <person name="Kono N."/>
            <person name="Arakawa K."/>
        </authorList>
    </citation>
    <scope>NUCLEOTIDE SEQUENCE [LARGE SCALE GENOMIC DNA]</scope>
</reference>
<evidence type="ECO:0000313" key="1">
    <source>
        <dbReference type="EMBL" id="GIY28761.1"/>
    </source>
</evidence>
<name>A0AAV4S6P6_CAEEX</name>
<protein>
    <submittedName>
        <fullName evidence="1">Uncharacterized protein</fullName>
    </submittedName>
</protein>
<gene>
    <name evidence="1" type="ORF">CEXT_127751</name>
</gene>
<dbReference type="AlphaFoldDB" id="A0AAV4S6P6"/>
<keyword evidence="2" id="KW-1185">Reference proteome</keyword>
<dbReference type="EMBL" id="BPLR01008980">
    <property type="protein sequence ID" value="GIY28761.1"/>
    <property type="molecule type" value="Genomic_DNA"/>
</dbReference>
<proteinExistence type="predicted"/>
<organism evidence="1 2">
    <name type="scientific">Caerostris extrusa</name>
    <name type="common">Bark spider</name>
    <name type="synonym">Caerostris bankana</name>
    <dbReference type="NCBI Taxonomy" id="172846"/>
    <lineage>
        <taxon>Eukaryota</taxon>
        <taxon>Metazoa</taxon>
        <taxon>Ecdysozoa</taxon>
        <taxon>Arthropoda</taxon>
        <taxon>Chelicerata</taxon>
        <taxon>Arachnida</taxon>
        <taxon>Araneae</taxon>
        <taxon>Araneomorphae</taxon>
        <taxon>Entelegynae</taxon>
        <taxon>Araneoidea</taxon>
        <taxon>Araneidae</taxon>
        <taxon>Caerostris</taxon>
    </lineage>
</organism>
<evidence type="ECO:0000313" key="2">
    <source>
        <dbReference type="Proteomes" id="UP001054945"/>
    </source>
</evidence>
<sequence>MIRNGSGFSLKIKRIHQTIGKSHPEKVSLRRAPRKKKESLFPFIGNPFRDQVIGCLGNRQKCTVIDGFDTTQQRWAKIRQAMQKNRM</sequence>